<gene>
    <name evidence="4" type="ORF">GCM10007359_15620</name>
</gene>
<dbReference type="SMART" id="SM00248">
    <property type="entry name" value="ANK"/>
    <property type="match status" value="2"/>
</dbReference>
<dbReference type="PROSITE" id="PS50088">
    <property type="entry name" value="ANK_REPEAT"/>
    <property type="match status" value="2"/>
</dbReference>
<feature type="repeat" description="ANK" evidence="3">
    <location>
        <begin position="78"/>
        <end position="110"/>
    </location>
</feature>
<name>A0A917MU35_9MICC</name>
<dbReference type="InterPro" id="IPR002110">
    <property type="entry name" value="Ankyrin_rpt"/>
</dbReference>
<evidence type="ECO:0000256" key="1">
    <source>
        <dbReference type="ARBA" id="ARBA00022737"/>
    </source>
</evidence>
<proteinExistence type="predicted"/>
<dbReference type="PANTHER" id="PTHR24198">
    <property type="entry name" value="ANKYRIN REPEAT AND PROTEIN KINASE DOMAIN-CONTAINING PROTEIN"/>
    <property type="match status" value="1"/>
</dbReference>
<dbReference type="RefSeq" id="WP_188359798.1">
    <property type="nucleotide sequence ID" value="NZ_BMDC01000002.1"/>
</dbReference>
<keyword evidence="2 3" id="KW-0040">ANK repeat</keyword>
<dbReference type="AlphaFoldDB" id="A0A917MU35"/>
<dbReference type="PANTHER" id="PTHR24198:SF165">
    <property type="entry name" value="ANKYRIN REPEAT-CONTAINING PROTEIN-RELATED"/>
    <property type="match status" value="1"/>
</dbReference>
<dbReference type="EMBL" id="BMDC01000002">
    <property type="protein sequence ID" value="GGH63879.1"/>
    <property type="molecule type" value="Genomic_DNA"/>
</dbReference>
<evidence type="ECO:0008006" key="6">
    <source>
        <dbReference type="Google" id="ProtNLM"/>
    </source>
</evidence>
<evidence type="ECO:0000313" key="5">
    <source>
        <dbReference type="Proteomes" id="UP000600171"/>
    </source>
</evidence>
<keyword evidence="5" id="KW-1185">Reference proteome</keyword>
<feature type="repeat" description="ANK" evidence="3">
    <location>
        <begin position="45"/>
        <end position="77"/>
    </location>
</feature>
<dbReference type="Proteomes" id="UP000600171">
    <property type="component" value="Unassembled WGS sequence"/>
</dbReference>
<organism evidence="4 5">
    <name type="scientific">Rothia aerolata</name>
    <dbReference type="NCBI Taxonomy" id="1812262"/>
    <lineage>
        <taxon>Bacteria</taxon>
        <taxon>Bacillati</taxon>
        <taxon>Actinomycetota</taxon>
        <taxon>Actinomycetes</taxon>
        <taxon>Micrococcales</taxon>
        <taxon>Micrococcaceae</taxon>
        <taxon>Rothia</taxon>
    </lineage>
</organism>
<keyword evidence="1" id="KW-0677">Repeat</keyword>
<reference evidence="4 5" key="1">
    <citation type="journal article" date="2014" name="Int. J. Syst. Evol. Microbiol.">
        <title>Complete genome sequence of Corynebacterium casei LMG S-19264T (=DSM 44701T), isolated from a smear-ripened cheese.</title>
        <authorList>
            <consortium name="US DOE Joint Genome Institute (JGI-PGF)"/>
            <person name="Walter F."/>
            <person name="Albersmeier A."/>
            <person name="Kalinowski J."/>
            <person name="Ruckert C."/>
        </authorList>
    </citation>
    <scope>NUCLEOTIDE SEQUENCE [LARGE SCALE GENOMIC DNA]</scope>
    <source>
        <strain evidence="4 5">CCM 8669</strain>
    </source>
</reference>
<dbReference type="SUPFAM" id="SSF48403">
    <property type="entry name" value="Ankyrin repeat"/>
    <property type="match status" value="1"/>
</dbReference>
<protein>
    <recommendedName>
        <fullName evidence="6">Ankyrin repeat domain-containing protein</fullName>
    </recommendedName>
</protein>
<evidence type="ECO:0000256" key="3">
    <source>
        <dbReference type="PROSITE-ProRule" id="PRU00023"/>
    </source>
</evidence>
<accession>A0A917MU35</accession>
<dbReference type="InterPro" id="IPR036770">
    <property type="entry name" value="Ankyrin_rpt-contain_sf"/>
</dbReference>
<evidence type="ECO:0000256" key="2">
    <source>
        <dbReference type="ARBA" id="ARBA00023043"/>
    </source>
</evidence>
<comment type="caution">
    <text evidence="4">The sequence shown here is derived from an EMBL/GenBank/DDBJ whole genome shotgun (WGS) entry which is preliminary data.</text>
</comment>
<sequence>MADQTLTPEEIDFLNSVFDLARDNKPIALKSLIDQGVPVDLTDSKGDTLLILATYHENREVVEMLLEAGANINALNNRGQTPLLCAVFRNNAELTQLLLQAGADTTLGHQSPLEVARFFQLPEMEKLLTA</sequence>
<dbReference type="Gene3D" id="1.25.40.20">
    <property type="entry name" value="Ankyrin repeat-containing domain"/>
    <property type="match status" value="1"/>
</dbReference>
<evidence type="ECO:0000313" key="4">
    <source>
        <dbReference type="EMBL" id="GGH63879.1"/>
    </source>
</evidence>
<dbReference type="Pfam" id="PF12796">
    <property type="entry name" value="Ank_2"/>
    <property type="match status" value="1"/>
</dbReference>
<dbReference type="PROSITE" id="PS50297">
    <property type="entry name" value="ANK_REP_REGION"/>
    <property type="match status" value="2"/>
</dbReference>